<feature type="domain" description="SHOCT" evidence="2">
    <location>
        <begin position="60"/>
        <end position="85"/>
    </location>
</feature>
<keyword evidence="1" id="KW-0812">Transmembrane</keyword>
<reference evidence="3 4" key="1">
    <citation type="journal article" date="2015" name="Genome Announc.">
        <title>Expanding the biotechnology potential of lactobacilli through comparative genomics of 213 strains and associated genera.</title>
        <authorList>
            <person name="Sun Z."/>
            <person name="Harris H.M."/>
            <person name="McCann A."/>
            <person name="Guo C."/>
            <person name="Argimon S."/>
            <person name="Zhang W."/>
            <person name="Yang X."/>
            <person name="Jeffery I.B."/>
            <person name="Cooney J.C."/>
            <person name="Kagawa T.F."/>
            <person name="Liu W."/>
            <person name="Song Y."/>
            <person name="Salvetti E."/>
            <person name="Wrobel A."/>
            <person name="Rasinkangas P."/>
            <person name="Parkhill J."/>
            <person name="Rea M.C."/>
            <person name="O'Sullivan O."/>
            <person name="Ritari J."/>
            <person name="Douillard F.P."/>
            <person name="Paul Ross R."/>
            <person name="Yang R."/>
            <person name="Briner A.E."/>
            <person name="Felis G.E."/>
            <person name="de Vos W.M."/>
            <person name="Barrangou R."/>
            <person name="Klaenhammer T.R."/>
            <person name="Caufield P.W."/>
            <person name="Cui Y."/>
            <person name="Zhang H."/>
            <person name="O'Toole P.W."/>
        </authorList>
    </citation>
    <scope>NUCLEOTIDE SEQUENCE [LARGE SCALE GENOMIC DNA]</scope>
    <source>
        <strain evidence="3 4">DSM 19971</strain>
    </source>
</reference>
<name>A0A0R1PJ79_9LACO</name>
<evidence type="ECO:0000313" key="4">
    <source>
        <dbReference type="Proteomes" id="UP000051155"/>
    </source>
</evidence>
<accession>A0A0R1PJ79</accession>
<evidence type="ECO:0000259" key="2">
    <source>
        <dbReference type="Pfam" id="PF09851"/>
    </source>
</evidence>
<dbReference type="Proteomes" id="UP000051155">
    <property type="component" value="Unassembled WGS sequence"/>
</dbReference>
<feature type="transmembrane region" description="Helical" evidence="1">
    <location>
        <begin position="20"/>
        <end position="42"/>
    </location>
</feature>
<gene>
    <name evidence="3" type="ORF">FD20_GL000308</name>
</gene>
<keyword evidence="1" id="KW-1133">Transmembrane helix</keyword>
<keyword evidence="1" id="KW-0472">Membrane</keyword>
<dbReference type="OrthoDB" id="5461404at2"/>
<keyword evidence="4" id="KW-1185">Reference proteome</keyword>
<protein>
    <recommendedName>
        <fullName evidence="2">SHOCT domain-containing protein</fullName>
    </recommendedName>
</protein>
<dbReference type="EMBL" id="AZEG01000100">
    <property type="protein sequence ID" value="KRL32487.1"/>
    <property type="molecule type" value="Genomic_DNA"/>
</dbReference>
<dbReference type="AlphaFoldDB" id="A0A0R1PJ79"/>
<dbReference type="RefSeq" id="WP_017866944.1">
    <property type="nucleotide sequence ID" value="NZ_AZEG01000100.1"/>
</dbReference>
<dbReference type="Pfam" id="PF09851">
    <property type="entry name" value="SHOCT"/>
    <property type="match status" value="1"/>
</dbReference>
<dbReference type="PATRIC" id="fig|1423812.3.peg.310"/>
<comment type="caution">
    <text evidence="3">The sequence shown here is derived from an EMBL/GenBank/DDBJ whole genome shotgun (WGS) entry which is preliminary data.</text>
</comment>
<evidence type="ECO:0000256" key="1">
    <source>
        <dbReference type="SAM" id="Phobius"/>
    </source>
</evidence>
<dbReference type="InterPro" id="IPR018649">
    <property type="entry name" value="SHOCT"/>
</dbReference>
<sequence length="87" mass="10432">MHGYWYNGFDNMMNFGYENSWWFMIYDGLKLLVIIGAVIFIAKMLMNRSNNDHASNSNRAINILKERYARGEISEEEYRDKLNKLRE</sequence>
<organism evidence="3 4">
    <name type="scientific">Liquorilactobacillus uvarum DSM 19971</name>
    <dbReference type="NCBI Taxonomy" id="1423812"/>
    <lineage>
        <taxon>Bacteria</taxon>
        <taxon>Bacillati</taxon>
        <taxon>Bacillota</taxon>
        <taxon>Bacilli</taxon>
        <taxon>Lactobacillales</taxon>
        <taxon>Lactobacillaceae</taxon>
        <taxon>Liquorilactobacillus</taxon>
    </lineage>
</organism>
<evidence type="ECO:0000313" key="3">
    <source>
        <dbReference type="EMBL" id="KRL32487.1"/>
    </source>
</evidence>
<proteinExistence type="predicted"/>